<keyword evidence="5" id="KW-0862">Zinc</keyword>
<feature type="domain" description="C2H2-type" evidence="9">
    <location>
        <begin position="145"/>
        <end position="167"/>
    </location>
</feature>
<sequence length="1035" mass="115806">MSSLKDIMDVDVDPLESQAYRRKEAAQQQQASRPSIDPSSQSPSPQLDDTKGKPSNNHRRSNRVSKPSSLPTTLRPNSRRRSSSAGEAMDFSAYQPGGPSQGSISSSPLQTSSRGAIEPMADIVPVKYTPVTGRISRAKKGMPVHTCDDCRKTFTRAEHLRRHKLSHGKPAFPCTFEDCERTFHRPDLLARHLNRHETQGEKAYKSSDPRSRASSSASENAPMKLEPTPHAMSMNLSQMSPNNSMTPRTSAGGENPAAAANFNTITGNFQAVDFSSGSSHKRTVGQAQMTDAEVYTGASPGPISSRTYGEMTSTFNVRPMQEFSDQGPYRTTSSSFQGLYNEDASSFQNYSAPHALPLLRIPEEPYMPGLSYTHDNSPWCSSASDSTYSTQSESSRTGRMTHRGRSGSLVTAPEWSIPMPSAPWSHGMTNTTAQDLRSPPYETVMESYDTPYTPPRMSPVSRQLLDVPGFGGYYMESVGNPHTSTCNKNLAQTFLPASPSRLSSPRLAVLNRGSEELVGSQQLETLTHIKTIISPPSQSAISNLEIYLSLYWENFDKLFPLIHRGTYIKNQNLLLTFAMAAIGTQYRPDPEARYHGVEFHVYCAKTILLALDWTIPVMQAVLITEIFTRFRGKKATVRLSLQFEELYSRLLARSYPKSEINTINTNTSTCAGLTDHFNTRTRSRDIQSDWLLWVDTESRQRLLCLCFIFDIHQAMFHQQKRAKSCVNHIVLYAPCSEVLWESTNAADWAMNETGDNAGQSLHLLQHQFTKEHYFELSHFARSLILCSLTSQLSSRVGSDYHYLNDFEIHKTNPTILELVTLPLALPMVYTYVALYHTPLRDLLAVSGDTWVFNQKITHPNHFREAQSRLKIWSSSLAAATAAHYACRVLLSEFSAPCYPFSENNTMQHSLDLSHYWSLNVAALICWAFGHRVSGVRGPSFRNVTDPYTALDSHTYPEAARENVQLKALTYLNCMLELDIKDLLTSRSIVRAETSFIIDAVRTRLEVDSVGGQCMTLVDSICVLKRLRESGRGKWF</sequence>
<feature type="region of interest" description="Disordered" evidence="8">
    <location>
        <begin position="1"/>
        <end position="118"/>
    </location>
</feature>
<dbReference type="PROSITE" id="PS00028">
    <property type="entry name" value="ZINC_FINGER_C2H2_1"/>
    <property type="match status" value="2"/>
</dbReference>
<dbReference type="OrthoDB" id="6077919at2759"/>
<dbReference type="InterPro" id="IPR007219">
    <property type="entry name" value="XnlR_reg_dom"/>
</dbReference>
<dbReference type="VEuPathDB" id="FungiDB:sscle_09g071930"/>
<dbReference type="PROSITE" id="PS50157">
    <property type="entry name" value="ZINC_FINGER_C2H2_2"/>
    <property type="match status" value="2"/>
</dbReference>
<gene>
    <name evidence="10" type="ORF">sscle_09g071930</name>
</gene>
<evidence type="ECO:0000256" key="1">
    <source>
        <dbReference type="ARBA" id="ARBA00004123"/>
    </source>
</evidence>
<keyword evidence="6" id="KW-0539">Nucleus</keyword>
<evidence type="ECO:0000256" key="7">
    <source>
        <dbReference type="PROSITE-ProRule" id="PRU00042"/>
    </source>
</evidence>
<accession>A0A1D9QCT1</accession>
<dbReference type="InterPro" id="IPR013087">
    <property type="entry name" value="Znf_C2H2_type"/>
</dbReference>
<dbReference type="AlphaFoldDB" id="A0A1D9QCT1"/>
<feature type="compositionally biased region" description="Low complexity" evidence="8">
    <location>
        <begin position="95"/>
        <end position="113"/>
    </location>
</feature>
<dbReference type="Gene3D" id="3.30.160.60">
    <property type="entry name" value="Classic Zinc Finger"/>
    <property type="match status" value="1"/>
</dbReference>
<keyword evidence="2" id="KW-0479">Metal-binding</keyword>
<feature type="domain" description="C2H2-type" evidence="9">
    <location>
        <begin position="172"/>
        <end position="201"/>
    </location>
</feature>
<dbReference type="GO" id="GO:0008270">
    <property type="term" value="F:zinc ion binding"/>
    <property type="evidence" value="ECO:0007669"/>
    <property type="project" value="UniProtKB-KW"/>
</dbReference>
<evidence type="ECO:0000313" key="10">
    <source>
        <dbReference type="EMBL" id="APA12423.1"/>
    </source>
</evidence>
<reference evidence="11" key="1">
    <citation type="journal article" date="2017" name="Genome Biol. Evol.">
        <title>The complete genome sequence of the phytopathogenic fungus Sclerotinia sclerotiorum reveals insights into the genome architecture of broad host range pathogens.</title>
        <authorList>
            <person name="Derbyshire M."/>
            <person name="Denton-Giles M."/>
            <person name="Hegedus D."/>
            <person name="Seifbarghy S."/>
            <person name="Rollins J."/>
            <person name="van Kan J."/>
            <person name="Seidl M.F."/>
            <person name="Faino L."/>
            <person name="Mbengue M."/>
            <person name="Navaud O."/>
            <person name="Raffaele S."/>
            <person name="Hammond-Kosack K."/>
            <person name="Heard S."/>
            <person name="Oliver R."/>
        </authorList>
    </citation>
    <scope>NUCLEOTIDE SEQUENCE [LARGE SCALE GENOMIC DNA]</scope>
    <source>
        <strain evidence="11">ATCC 18683 / 1980 / Ss-1</strain>
    </source>
</reference>
<feature type="compositionally biased region" description="Low complexity" evidence="8">
    <location>
        <begin position="32"/>
        <end position="45"/>
    </location>
</feature>
<evidence type="ECO:0000256" key="6">
    <source>
        <dbReference type="ARBA" id="ARBA00023242"/>
    </source>
</evidence>
<dbReference type="InterPro" id="IPR051059">
    <property type="entry name" value="VerF-like"/>
</dbReference>
<dbReference type="SMART" id="SM00355">
    <property type="entry name" value="ZnF_C2H2"/>
    <property type="match status" value="2"/>
</dbReference>
<evidence type="ECO:0000259" key="9">
    <source>
        <dbReference type="PROSITE" id="PS50157"/>
    </source>
</evidence>
<feature type="region of interest" description="Disordered" evidence="8">
    <location>
        <begin position="195"/>
        <end position="229"/>
    </location>
</feature>
<dbReference type="Pfam" id="PF00096">
    <property type="entry name" value="zf-C2H2"/>
    <property type="match status" value="2"/>
</dbReference>
<name>A0A1D9QCT1_SCLS1</name>
<dbReference type="PANTHER" id="PTHR40626">
    <property type="entry name" value="MIP31509P"/>
    <property type="match status" value="1"/>
</dbReference>
<feature type="region of interest" description="Disordered" evidence="8">
    <location>
        <begin position="383"/>
        <end position="412"/>
    </location>
</feature>
<dbReference type="SUPFAM" id="SSF57667">
    <property type="entry name" value="beta-beta-alpha zinc fingers"/>
    <property type="match status" value="1"/>
</dbReference>
<feature type="compositionally biased region" description="Polar residues" evidence="8">
    <location>
        <begin position="64"/>
        <end position="76"/>
    </location>
</feature>
<protein>
    <recommendedName>
        <fullName evidence="9">C2H2-type domain-containing protein</fullName>
    </recommendedName>
</protein>
<evidence type="ECO:0000256" key="3">
    <source>
        <dbReference type="ARBA" id="ARBA00022737"/>
    </source>
</evidence>
<evidence type="ECO:0000256" key="4">
    <source>
        <dbReference type="ARBA" id="ARBA00022771"/>
    </source>
</evidence>
<dbReference type="Pfam" id="PF04082">
    <property type="entry name" value="Fungal_trans"/>
    <property type="match status" value="1"/>
</dbReference>
<organism evidence="10 11">
    <name type="scientific">Sclerotinia sclerotiorum (strain ATCC 18683 / 1980 / Ss-1)</name>
    <name type="common">White mold</name>
    <name type="synonym">Whetzelinia sclerotiorum</name>
    <dbReference type="NCBI Taxonomy" id="665079"/>
    <lineage>
        <taxon>Eukaryota</taxon>
        <taxon>Fungi</taxon>
        <taxon>Dikarya</taxon>
        <taxon>Ascomycota</taxon>
        <taxon>Pezizomycotina</taxon>
        <taxon>Leotiomycetes</taxon>
        <taxon>Helotiales</taxon>
        <taxon>Sclerotiniaceae</taxon>
        <taxon>Sclerotinia</taxon>
    </lineage>
</organism>
<feature type="compositionally biased region" description="Basic and acidic residues" evidence="8">
    <location>
        <begin position="195"/>
        <end position="211"/>
    </location>
</feature>
<dbReference type="InterPro" id="IPR036236">
    <property type="entry name" value="Znf_C2H2_sf"/>
</dbReference>
<dbReference type="GO" id="GO:0005634">
    <property type="term" value="C:nucleus"/>
    <property type="evidence" value="ECO:0007669"/>
    <property type="project" value="UniProtKB-SubCell"/>
</dbReference>
<evidence type="ECO:0000313" key="11">
    <source>
        <dbReference type="Proteomes" id="UP000177798"/>
    </source>
</evidence>
<dbReference type="CDD" id="cd12148">
    <property type="entry name" value="fungal_TF_MHR"/>
    <property type="match status" value="1"/>
</dbReference>
<feature type="compositionally biased region" description="Low complexity" evidence="8">
    <location>
        <begin position="383"/>
        <end position="397"/>
    </location>
</feature>
<evidence type="ECO:0000256" key="5">
    <source>
        <dbReference type="ARBA" id="ARBA00022833"/>
    </source>
</evidence>
<dbReference type="Proteomes" id="UP000177798">
    <property type="component" value="Chromosome 9"/>
</dbReference>
<keyword evidence="3" id="KW-0677">Repeat</keyword>
<comment type="subcellular location">
    <subcellularLocation>
        <location evidence="1">Nucleus</location>
    </subcellularLocation>
</comment>
<dbReference type="PANTHER" id="PTHR40626:SF30">
    <property type="entry name" value="FINGER DOMAIN PROTEIN, PUTATIVE (AFU_ORTHOLOGUE AFUA_4G13600)-RELATED"/>
    <property type="match status" value="1"/>
</dbReference>
<keyword evidence="4 7" id="KW-0863">Zinc-finger</keyword>
<dbReference type="EMBL" id="CP017822">
    <property type="protein sequence ID" value="APA12423.1"/>
    <property type="molecule type" value="Genomic_DNA"/>
</dbReference>
<dbReference type="GO" id="GO:0000978">
    <property type="term" value="F:RNA polymerase II cis-regulatory region sequence-specific DNA binding"/>
    <property type="evidence" value="ECO:0007669"/>
    <property type="project" value="InterPro"/>
</dbReference>
<evidence type="ECO:0000256" key="8">
    <source>
        <dbReference type="SAM" id="MobiDB-lite"/>
    </source>
</evidence>
<dbReference type="GO" id="GO:0006351">
    <property type="term" value="P:DNA-templated transcription"/>
    <property type="evidence" value="ECO:0007669"/>
    <property type="project" value="InterPro"/>
</dbReference>
<dbReference type="GO" id="GO:0000981">
    <property type="term" value="F:DNA-binding transcription factor activity, RNA polymerase II-specific"/>
    <property type="evidence" value="ECO:0007669"/>
    <property type="project" value="InterPro"/>
</dbReference>
<proteinExistence type="predicted"/>
<evidence type="ECO:0000256" key="2">
    <source>
        <dbReference type="ARBA" id="ARBA00022723"/>
    </source>
</evidence>